<reference evidence="2" key="1">
    <citation type="submission" date="2014-11" db="EMBL/GenBank/DDBJ databases">
        <authorList>
            <person name="Otto D Thomas"/>
            <person name="Naeem Raeece"/>
        </authorList>
    </citation>
    <scope>NUCLEOTIDE SEQUENCE</scope>
</reference>
<feature type="compositionally biased region" description="Basic residues" evidence="1">
    <location>
        <begin position="222"/>
        <end position="231"/>
    </location>
</feature>
<organism evidence="2">
    <name type="scientific">Chromera velia CCMP2878</name>
    <dbReference type="NCBI Taxonomy" id="1169474"/>
    <lineage>
        <taxon>Eukaryota</taxon>
        <taxon>Sar</taxon>
        <taxon>Alveolata</taxon>
        <taxon>Colpodellida</taxon>
        <taxon>Chromeraceae</taxon>
        <taxon>Chromera</taxon>
    </lineage>
</organism>
<evidence type="ECO:0000313" key="2">
    <source>
        <dbReference type="EMBL" id="CEM42989.1"/>
    </source>
</evidence>
<dbReference type="EMBL" id="CDMZ01002586">
    <property type="protein sequence ID" value="CEM42989.1"/>
    <property type="molecule type" value="Genomic_DNA"/>
</dbReference>
<dbReference type="AlphaFoldDB" id="A0A0G4HFY7"/>
<feature type="region of interest" description="Disordered" evidence="1">
    <location>
        <begin position="249"/>
        <end position="274"/>
    </location>
</feature>
<gene>
    <name evidence="2" type="ORF">Cvel_27194</name>
</gene>
<accession>A0A0G4HFY7</accession>
<sequence length="274" mass="29648">MKKIGISTLRPDPRSENSRDFKLGELDGTVNKGRVMEYFDLADGRIPEGVFSKITHCSQVPRQPRQPAVESPANGMQDGGIDGAEERGGIPSESERNLPGSDVAEATDQGESDEEGQVQEVEIDDIDVVLASPQSFDGPVVSLSDQVIEGEVACLSVLIALGGMLLSREGTSQSVGPPVRRNRWQGPLHPYRLRPKKKQPSPPREPSHTPKQPKKTEGMSKSQKRSFRRRAKAFFSSALRGAAEILHVASRTGDDGSSSSEDEGGNRAPVGEVR</sequence>
<feature type="compositionally biased region" description="Acidic residues" evidence="1">
    <location>
        <begin position="108"/>
        <end position="117"/>
    </location>
</feature>
<feature type="region of interest" description="Disordered" evidence="1">
    <location>
        <begin position="169"/>
        <end position="231"/>
    </location>
</feature>
<feature type="region of interest" description="Disordered" evidence="1">
    <location>
        <begin position="55"/>
        <end position="117"/>
    </location>
</feature>
<protein>
    <submittedName>
        <fullName evidence="2">Uncharacterized protein</fullName>
    </submittedName>
</protein>
<dbReference type="VEuPathDB" id="CryptoDB:Cvel_27194"/>
<proteinExistence type="predicted"/>
<feature type="compositionally biased region" description="Basic and acidic residues" evidence="1">
    <location>
        <begin position="84"/>
        <end position="96"/>
    </location>
</feature>
<name>A0A0G4HFY7_9ALVE</name>
<evidence type="ECO:0000256" key="1">
    <source>
        <dbReference type="SAM" id="MobiDB-lite"/>
    </source>
</evidence>
<dbReference type="PhylomeDB" id="A0A0G4HFY7"/>
<feature type="compositionally biased region" description="Basic and acidic residues" evidence="1">
    <location>
        <begin position="11"/>
        <end position="21"/>
    </location>
</feature>
<feature type="region of interest" description="Disordered" evidence="1">
    <location>
        <begin position="1"/>
        <end position="21"/>
    </location>
</feature>